<dbReference type="AlphaFoldDB" id="A0A6A6NJ44"/>
<sequence>MGAMEVNWDLLIQRGKVDEGQAGKTYLWQSKINVYFSITNIISELNRRREQDLYLWHEEMYTMDHICDKEPMSREEKQQIQGSFDVVTESDDEEIVEDGANADVQIGDIEIVEDALFELKQGHDIEKNAIVLKYED</sequence>
<keyword evidence="2" id="KW-1185">Reference proteome</keyword>
<dbReference type="Proteomes" id="UP000467840">
    <property type="component" value="Chromosome 5"/>
</dbReference>
<accession>A0A6A6NJ44</accession>
<name>A0A6A6NJ44_HEVBR</name>
<dbReference type="EMBL" id="JAAGAX010000001">
    <property type="protein sequence ID" value="KAF2325257.1"/>
    <property type="molecule type" value="Genomic_DNA"/>
</dbReference>
<evidence type="ECO:0000313" key="1">
    <source>
        <dbReference type="EMBL" id="KAF2325257.1"/>
    </source>
</evidence>
<comment type="caution">
    <text evidence="1">The sequence shown here is derived from an EMBL/GenBank/DDBJ whole genome shotgun (WGS) entry which is preliminary data.</text>
</comment>
<gene>
    <name evidence="1" type="ORF">GH714_025788</name>
</gene>
<reference evidence="1 2" key="1">
    <citation type="journal article" date="2020" name="Mol. Plant">
        <title>The Chromosome-Based Rubber Tree Genome Provides New Insights into Spurge Genome Evolution and Rubber Biosynthesis.</title>
        <authorList>
            <person name="Liu J."/>
            <person name="Shi C."/>
            <person name="Shi C.C."/>
            <person name="Li W."/>
            <person name="Zhang Q.J."/>
            <person name="Zhang Y."/>
            <person name="Li K."/>
            <person name="Lu H.F."/>
            <person name="Shi C."/>
            <person name="Zhu S.T."/>
            <person name="Xiao Z.Y."/>
            <person name="Nan H."/>
            <person name="Yue Y."/>
            <person name="Zhu X.G."/>
            <person name="Wu Y."/>
            <person name="Hong X.N."/>
            <person name="Fan G.Y."/>
            <person name="Tong Y."/>
            <person name="Zhang D."/>
            <person name="Mao C.L."/>
            <person name="Liu Y.L."/>
            <person name="Hao S.J."/>
            <person name="Liu W.Q."/>
            <person name="Lv M.Q."/>
            <person name="Zhang H.B."/>
            <person name="Liu Y."/>
            <person name="Hu-Tang G.R."/>
            <person name="Wang J.P."/>
            <person name="Wang J.H."/>
            <person name="Sun Y.H."/>
            <person name="Ni S.B."/>
            <person name="Chen W.B."/>
            <person name="Zhang X.C."/>
            <person name="Jiao Y.N."/>
            <person name="Eichler E.E."/>
            <person name="Li G.H."/>
            <person name="Liu X."/>
            <person name="Gao L.Z."/>
        </authorList>
    </citation>
    <scope>NUCLEOTIDE SEQUENCE [LARGE SCALE GENOMIC DNA]</scope>
    <source>
        <strain evidence="2">cv. GT1</strain>
        <tissue evidence="1">Leaf</tissue>
    </source>
</reference>
<organism evidence="1 2">
    <name type="scientific">Hevea brasiliensis</name>
    <name type="common">Para rubber tree</name>
    <name type="synonym">Siphonia brasiliensis</name>
    <dbReference type="NCBI Taxonomy" id="3981"/>
    <lineage>
        <taxon>Eukaryota</taxon>
        <taxon>Viridiplantae</taxon>
        <taxon>Streptophyta</taxon>
        <taxon>Embryophyta</taxon>
        <taxon>Tracheophyta</taxon>
        <taxon>Spermatophyta</taxon>
        <taxon>Magnoliopsida</taxon>
        <taxon>eudicotyledons</taxon>
        <taxon>Gunneridae</taxon>
        <taxon>Pentapetalae</taxon>
        <taxon>rosids</taxon>
        <taxon>fabids</taxon>
        <taxon>Malpighiales</taxon>
        <taxon>Euphorbiaceae</taxon>
        <taxon>Crotonoideae</taxon>
        <taxon>Micrandreae</taxon>
        <taxon>Hevea</taxon>
    </lineage>
</organism>
<protein>
    <submittedName>
        <fullName evidence="1">Uncharacterized protein</fullName>
    </submittedName>
</protein>
<evidence type="ECO:0000313" key="2">
    <source>
        <dbReference type="Proteomes" id="UP000467840"/>
    </source>
</evidence>
<proteinExistence type="predicted"/>